<dbReference type="AlphaFoldDB" id="A0A9D2HP95"/>
<feature type="transmembrane region" description="Helical" evidence="1">
    <location>
        <begin position="134"/>
        <end position="154"/>
    </location>
</feature>
<feature type="transmembrane region" description="Helical" evidence="1">
    <location>
        <begin position="7"/>
        <end position="28"/>
    </location>
</feature>
<evidence type="ECO:0000256" key="1">
    <source>
        <dbReference type="SAM" id="Phobius"/>
    </source>
</evidence>
<feature type="domain" description="DUF1468" evidence="2">
    <location>
        <begin position="15"/>
        <end position="159"/>
    </location>
</feature>
<feature type="transmembrane region" description="Helical" evidence="1">
    <location>
        <begin position="110"/>
        <end position="127"/>
    </location>
</feature>
<dbReference type="Proteomes" id="UP000823821">
    <property type="component" value="Unassembled WGS sequence"/>
</dbReference>
<name>A0A9D2HP95_9BACT</name>
<accession>A0A9D2HP95</accession>
<organism evidence="3 4">
    <name type="scientific">Candidatus Desulfovibrio intestinavium</name>
    <dbReference type="NCBI Taxonomy" id="2838534"/>
    <lineage>
        <taxon>Bacteria</taxon>
        <taxon>Pseudomonadati</taxon>
        <taxon>Thermodesulfobacteriota</taxon>
        <taxon>Desulfovibrionia</taxon>
        <taxon>Desulfovibrionales</taxon>
        <taxon>Desulfovibrionaceae</taxon>
        <taxon>Desulfovibrio</taxon>
    </lineage>
</organism>
<feature type="transmembrane region" description="Helical" evidence="1">
    <location>
        <begin position="80"/>
        <end position="104"/>
    </location>
</feature>
<proteinExistence type="predicted"/>
<keyword evidence="1" id="KW-1133">Transmembrane helix</keyword>
<dbReference type="Pfam" id="PF07331">
    <property type="entry name" value="TctB"/>
    <property type="match status" value="1"/>
</dbReference>
<keyword evidence="1" id="KW-0472">Membrane</keyword>
<evidence type="ECO:0000313" key="4">
    <source>
        <dbReference type="Proteomes" id="UP000823821"/>
    </source>
</evidence>
<dbReference type="EMBL" id="DWZD01000047">
    <property type="protein sequence ID" value="HJA79690.1"/>
    <property type="molecule type" value="Genomic_DNA"/>
</dbReference>
<keyword evidence="1" id="KW-0812">Transmembrane</keyword>
<gene>
    <name evidence="3" type="ORF">H9784_09035</name>
</gene>
<reference evidence="3" key="2">
    <citation type="submission" date="2021-04" db="EMBL/GenBank/DDBJ databases">
        <authorList>
            <person name="Gilroy R."/>
        </authorList>
    </citation>
    <scope>NUCLEOTIDE SEQUENCE</scope>
    <source>
        <strain evidence="3">5032</strain>
    </source>
</reference>
<protein>
    <submittedName>
        <fullName evidence="3">Tripartite tricarboxylate transporter TctB family protein</fullName>
    </submittedName>
</protein>
<sequence>MVVQKKIYFDIGFSFFLVVVLSYFAATIDDYIDIGIPSTVSPALFPTYITYLFIFFSFIYFILSLLNLHKMRQSLKRKEHVPQIIASDAISSSFIYLCILVAYYLCFERLGFVITTPVIMAVVTVAMGHRNLRFLFPGYVLFTLLIYFVTLEVLKIQLPQGVLTVI</sequence>
<reference evidence="3" key="1">
    <citation type="journal article" date="2021" name="PeerJ">
        <title>Extensive microbial diversity within the chicken gut microbiome revealed by metagenomics and culture.</title>
        <authorList>
            <person name="Gilroy R."/>
            <person name="Ravi A."/>
            <person name="Getino M."/>
            <person name="Pursley I."/>
            <person name="Horton D.L."/>
            <person name="Alikhan N.F."/>
            <person name="Baker D."/>
            <person name="Gharbi K."/>
            <person name="Hall N."/>
            <person name="Watson M."/>
            <person name="Adriaenssens E.M."/>
            <person name="Foster-Nyarko E."/>
            <person name="Jarju S."/>
            <person name="Secka A."/>
            <person name="Antonio M."/>
            <person name="Oren A."/>
            <person name="Chaudhuri R.R."/>
            <person name="La Ragione R."/>
            <person name="Hildebrand F."/>
            <person name="Pallen M.J."/>
        </authorList>
    </citation>
    <scope>NUCLEOTIDE SEQUENCE</scope>
    <source>
        <strain evidence="3">5032</strain>
    </source>
</reference>
<feature type="transmembrane region" description="Helical" evidence="1">
    <location>
        <begin position="48"/>
        <end position="68"/>
    </location>
</feature>
<evidence type="ECO:0000259" key="2">
    <source>
        <dbReference type="Pfam" id="PF07331"/>
    </source>
</evidence>
<dbReference type="InterPro" id="IPR009936">
    <property type="entry name" value="DUF1468"/>
</dbReference>
<evidence type="ECO:0000313" key="3">
    <source>
        <dbReference type="EMBL" id="HJA79690.1"/>
    </source>
</evidence>
<comment type="caution">
    <text evidence="3">The sequence shown here is derived from an EMBL/GenBank/DDBJ whole genome shotgun (WGS) entry which is preliminary data.</text>
</comment>